<evidence type="ECO:0000256" key="2">
    <source>
        <dbReference type="ARBA" id="ARBA00010742"/>
    </source>
</evidence>
<dbReference type="SUPFAM" id="SSF53850">
    <property type="entry name" value="Periplasmic binding protein-like II"/>
    <property type="match status" value="1"/>
</dbReference>
<sequence>MRRRKLAVAGLVMVMTAAAGGCGAFGQSAESSQGAGGGGLEKTTIKVAELKIIDAAPIHLAIDNGHFKAEGLNVELSMGGKGSVNIDNVVGGSVDIGLSSYPPAIMPVAKKVAELKVVADAVSTTENLFMLVVKKDGAIRTVKDLVGRKIAVSSQGGIGELALRTQLKINGVEITKEQYISMPFPDMPGALERDDVQAAIMNEPFLTQTLQNSGVAKLLSPFSGSTADFPTSGWIATKKFVEANPKTVAAFQRAMAKAVADAQQRGVVEAAVTKYVGVPPNVASLMTMPTFPSSTDANRFQRVVDLMIETGELKAEQRVDMRTMVIDSK</sequence>
<dbReference type="InterPro" id="IPR015168">
    <property type="entry name" value="SsuA/THI5"/>
</dbReference>
<evidence type="ECO:0000256" key="3">
    <source>
        <dbReference type="ARBA" id="ARBA00022729"/>
    </source>
</evidence>
<name>A0ABX2FCG4_9PSEU</name>
<accession>A0ABX2FCG4</accession>
<evidence type="ECO:0000259" key="5">
    <source>
        <dbReference type="Pfam" id="PF09084"/>
    </source>
</evidence>
<dbReference type="EMBL" id="JAAATY010000020">
    <property type="protein sequence ID" value="NRN68503.1"/>
    <property type="molecule type" value="Genomic_DNA"/>
</dbReference>
<evidence type="ECO:0000256" key="1">
    <source>
        <dbReference type="ARBA" id="ARBA00004418"/>
    </source>
</evidence>
<keyword evidence="3 4" id="KW-0732">Signal</keyword>
<feature type="chain" id="PRO_5045067662" evidence="4">
    <location>
        <begin position="20"/>
        <end position="329"/>
    </location>
</feature>
<dbReference type="RefSeq" id="WP_173137684.1">
    <property type="nucleotide sequence ID" value="NZ_CBCSGW010000036.1"/>
</dbReference>
<comment type="caution">
    <text evidence="6">The sequence shown here is derived from an EMBL/GenBank/DDBJ whole genome shotgun (WGS) entry which is preliminary data.</text>
</comment>
<feature type="domain" description="SsuA/THI5-like" evidence="5">
    <location>
        <begin position="54"/>
        <end position="263"/>
    </location>
</feature>
<dbReference type="Pfam" id="PF09084">
    <property type="entry name" value="NMT1"/>
    <property type="match status" value="1"/>
</dbReference>
<organism evidence="6 7">
    <name type="scientific">Kibdelosporangium persicum</name>
    <dbReference type="NCBI Taxonomy" id="2698649"/>
    <lineage>
        <taxon>Bacteria</taxon>
        <taxon>Bacillati</taxon>
        <taxon>Actinomycetota</taxon>
        <taxon>Actinomycetes</taxon>
        <taxon>Pseudonocardiales</taxon>
        <taxon>Pseudonocardiaceae</taxon>
        <taxon>Kibdelosporangium</taxon>
    </lineage>
</organism>
<gene>
    <name evidence="6" type="ORF">GC106_57460</name>
</gene>
<evidence type="ECO:0000256" key="4">
    <source>
        <dbReference type="SAM" id="SignalP"/>
    </source>
</evidence>
<proteinExistence type="inferred from homology"/>
<comment type="subcellular location">
    <subcellularLocation>
        <location evidence="1">Periplasm</location>
    </subcellularLocation>
</comment>
<evidence type="ECO:0000313" key="6">
    <source>
        <dbReference type="EMBL" id="NRN68503.1"/>
    </source>
</evidence>
<comment type="similarity">
    <text evidence="2">Belongs to the bacterial solute-binding protein SsuA/TauA family.</text>
</comment>
<dbReference type="Proteomes" id="UP000763557">
    <property type="component" value="Unassembled WGS sequence"/>
</dbReference>
<dbReference type="PROSITE" id="PS51257">
    <property type="entry name" value="PROKAR_LIPOPROTEIN"/>
    <property type="match status" value="1"/>
</dbReference>
<feature type="signal peptide" evidence="4">
    <location>
        <begin position="1"/>
        <end position="19"/>
    </location>
</feature>
<protein>
    <submittedName>
        <fullName evidence="6">ABC-type nitrate/sulfonate/bicarbonate transport system, periplasmic component</fullName>
    </submittedName>
</protein>
<dbReference type="CDD" id="cd01008">
    <property type="entry name" value="PBP2_NrtA_SsuA_CpmA_like"/>
    <property type="match status" value="1"/>
</dbReference>
<keyword evidence="7" id="KW-1185">Reference proteome</keyword>
<dbReference type="PANTHER" id="PTHR30024:SF47">
    <property type="entry name" value="TAURINE-BINDING PERIPLASMIC PROTEIN"/>
    <property type="match status" value="1"/>
</dbReference>
<evidence type="ECO:0000313" key="7">
    <source>
        <dbReference type="Proteomes" id="UP000763557"/>
    </source>
</evidence>
<dbReference type="Gene3D" id="3.40.190.10">
    <property type="entry name" value="Periplasmic binding protein-like II"/>
    <property type="match status" value="2"/>
</dbReference>
<reference evidence="6 7" key="1">
    <citation type="submission" date="2020-01" db="EMBL/GenBank/DDBJ databases">
        <title>Kibdelosporangium persica a novel Actinomycetes from a hot desert in Iran.</title>
        <authorList>
            <person name="Safaei N."/>
            <person name="Zaburannyi N."/>
            <person name="Mueller R."/>
            <person name="Wink J."/>
        </authorList>
    </citation>
    <scope>NUCLEOTIDE SEQUENCE [LARGE SCALE GENOMIC DNA]</scope>
    <source>
        <strain evidence="6 7">4NS15</strain>
    </source>
</reference>
<dbReference type="PANTHER" id="PTHR30024">
    <property type="entry name" value="ALIPHATIC SULFONATES-BINDING PROTEIN-RELATED"/>
    <property type="match status" value="1"/>
</dbReference>